<organism evidence="5 6">
    <name type="scientific">Xenorhabdus vietnamensis</name>
    <dbReference type="NCBI Taxonomy" id="351656"/>
    <lineage>
        <taxon>Bacteria</taxon>
        <taxon>Pseudomonadati</taxon>
        <taxon>Pseudomonadota</taxon>
        <taxon>Gammaproteobacteria</taxon>
        <taxon>Enterobacterales</taxon>
        <taxon>Morganellaceae</taxon>
        <taxon>Xenorhabdus</taxon>
    </lineage>
</organism>
<keyword evidence="6" id="KW-1185">Reference proteome</keyword>
<feature type="domain" description="HTH araC/xylS-type" evidence="4">
    <location>
        <begin position="44"/>
        <end position="143"/>
    </location>
</feature>
<gene>
    <name evidence="5" type="ORF">Xvie_03634</name>
</gene>
<dbReference type="InterPro" id="IPR020449">
    <property type="entry name" value="Tscrpt_reg_AraC-type_HTH"/>
</dbReference>
<dbReference type="Proteomes" id="UP000194350">
    <property type="component" value="Unassembled WGS sequence"/>
</dbReference>
<dbReference type="OrthoDB" id="9803764at2"/>
<reference evidence="5 6" key="1">
    <citation type="submission" date="2016-10" db="EMBL/GenBank/DDBJ databases">
        <title>Systematic genetic and metabolomic analysis of Xenorhabdus and Photorhabdus spp., highlights the requirements for a dual symbiotic and pathogenic life style.</title>
        <authorList>
            <person name="Tobias N.J."/>
            <person name="Wolff H."/>
            <person name="Djahanschiri B."/>
            <person name="Pidot S.J."/>
            <person name="Stinear T.P."/>
            <person name="Ebersberger I."/>
            <person name="Bode H.B."/>
        </authorList>
    </citation>
    <scope>NUCLEOTIDE SEQUENCE [LARGE SCALE GENOMIC DNA]</scope>
    <source>
        <strain evidence="5 6">DSM 22392</strain>
    </source>
</reference>
<evidence type="ECO:0000313" key="5">
    <source>
        <dbReference type="EMBL" id="OTA14543.1"/>
    </source>
</evidence>
<proteinExistence type="predicted"/>
<dbReference type="PRINTS" id="PR00032">
    <property type="entry name" value="HTHARAC"/>
</dbReference>
<accession>A0A1Y2S7D5</accession>
<name>A0A1Y2S7D5_9GAMM</name>
<dbReference type="InterPro" id="IPR009057">
    <property type="entry name" value="Homeodomain-like_sf"/>
</dbReference>
<sequence>MKNDTHKLHSEEIVNLKDDLITELLKLKPNLGLTRNKRKLVILFSTINYIVENISMEINLDEIAADANASKFKICRLFNEYFESSPMRWLWHVRLQFAKEYIAIAPHWSLTDISQACGFNSLAHFSRSFSKVHGVSPLKYKASIKPHRHQNDCYQIIYGNKCESFRHSIVLSSLTWIFFTRERSDGIPNR</sequence>
<dbReference type="PROSITE" id="PS00041">
    <property type="entry name" value="HTH_ARAC_FAMILY_1"/>
    <property type="match status" value="1"/>
</dbReference>
<dbReference type="STRING" id="351656.Xvie_03634"/>
<evidence type="ECO:0000256" key="3">
    <source>
        <dbReference type="ARBA" id="ARBA00023163"/>
    </source>
</evidence>
<protein>
    <submittedName>
        <fullName evidence="5">Putative transcriptional regulator</fullName>
    </submittedName>
</protein>
<keyword evidence="2" id="KW-0238">DNA-binding</keyword>
<dbReference type="AlphaFoldDB" id="A0A1Y2S7D5"/>
<dbReference type="InterPro" id="IPR018060">
    <property type="entry name" value="HTH_AraC"/>
</dbReference>
<evidence type="ECO:0000313" key="6">
    <source>
        <dbReference type="Proteomes" id="UP000194350"/>
    </source>
</evidence>
<dbReference type="PROSITE" id="PS01124">
    <property type="entry name" value="HTH_ARAC_FAMILY_2"/>
    <property type="match status" value="1"/>
</dbReference>
<evidence type="ECO:0000256" key="2">
    <source>
        <dbReference type="ARBA" id="ARBA00023125"/>
    </source>
</evidence>
<comment type="caution">
    <text evidence="5">The sequence shown here is derived from an EMBL/GenBank/DDBJ whole genome shotgun (WGS) entry which is preliminary data.</text>
</comment>
<dbReference type="Pfam" id="PF12833">
    <property type="entry name" value="HTH_18"/>
    <property type="match status" value="1"/>
</dbReference>
<dbReference type="Gene3D" id="1.10.10.60">
    <property type="entry name" value="Homeodomain-like"/>
    <property type="match status" value="1"/>
</dbReference>
<dbReference type="SMART" id="SM00342">
    <property type="entry name" value="HTH_ARAC"/>
    <property type="match status" value="1"/>
</dbReference>
<keyword evidence="3" id="KW-0804">Transcription</keyword>
<evidence type="ECO:0000259" key="4">
    <source>
        <dbReference type="PROSITE" id="PS01124"/>
    </source>
</evidence>
<dbReference type="GO" id="GO:0003700">
    <property type="term" value="F:DNA-binding transcription factor activity"/>
    <property type="evidence" value="ECO:0007669"/>
    <property type="project" value="InterPro"/>
</dbReference>
<evidence type="ECO:0000256" key="1">
    <source>
        <dbReference type="ARBA" id="ARBA00023015"/>
    </source>
</evidence>
<keyword evidence="1" id="KW-0805">Transcription regulation</keyword>
<dbReference type="PANTHER" id="PTHR43280">
    <property type="entry name" value="ARAC-FAMILY TRANSCRIPTIONAL REGULATOR"/>
    <property type="match status" value="1"/>
</dbReference>
<dbReference type="SUPFAM" id="SSF46689">
    <property type="entry name" value="Homeodomain-like"/>
    <property type="match status" value="2"/>
</dbReference>
<dbReference type="GO" id="GO:0043565">
    <property type="term" value="F:sequence-specific DNA binding"/>
    <property type="evidence" value="ECO:0007669"/>
    <property type="project" value="InterPro"/>
</dbReference>
<dbReference type="EMBL" id="MUBJ01000028">
    <property type="protein sequence ID" value="OTA14543.1"/>
    <property type="molecule type" value="Genomic_DNA"/>
</dbReference>
<dbReference type="PANTHER" id="PTHR43280:SF2">
    <property type="entry name" value="HTH-TYPE TRANSCRIPTIONAL REGULATOR EXSA"/>
    <property type="match status" value="1"/>
</dbReference>
<dbReference type="InterPro" id="IPR018062">
    <property type="entry name" value="HTH_AraC-typ_CS"/>
</dbReference>